<organism evidence="3">
    <name type="scientific">hydrothermal vent metagenome</name>
    <dbReference type="NCBI Taxonomy" id="652676"/>
    <lineage>
        <taxon>unclassified sequences</taxon>
        <taxon>metagenomes</taxon>
        <taxon>ecological metagenomes</taxon>
    </lineage>
</organism>
<sequence length="105" mass="11157">MTKNHPGQVCTHCGGKHQSCVFREKAPDAENVLPLSRASGYGRVKVCRISGDRRLCAHMADLGILPGREMELLCAGGGHNCMVRINGGTISLDSLTTANILVSPV</sequence>
<dbReference type="EMBL" id="UOEY01000044">
    <property type="protein sequence ID" value="VAW37531.1"/>
    <property type="molecule type" value="Genomic_DNA"/>
</dbReference>
<keyword evidence="1" id="KW-0408">Iron</keyword>
<evidence type="ECO:0000259" key="2">
    <source>
        <dbReference type="SMART" id="SM00899"/>
    </source>
</evidence>
<evidence type="ECO:0000256" key="1">
    <source>
        <dbReference type="ARBA" id="ARBA00023004"/>
    </source>
</evidence>
<dbReference type="SUPFAM" id="SSF50037">
    <property type="entry name" value="C-terminal domain of transcriptional repressors"/>
    <property type="match status" value="1"/>
</dbReference>
<accession>A0A3B0V3G4</accession>
<dbReference type="AlphaFoldDB" id="A0A3B0V3G4"/>
<dbReference type="Pfam" id="PF04023">
    <property type="entry name" value="FeoA"/>
    <property type="match status" value="1"/>
</dbReference>
<feature type="domain" description="Ferrous iron transporter FeoA-like" evidence="2">
    <location>
        <begin position="33"/>
        <end position="104"/>
    </location>
</feature>
<name>A0A3B0V3G4_9ZZZZ</name>
<gene>
    <name evidence="3" type="ORF">MNBD_DELTA04-388</name>
</gene>
<proteinExistence type="predicted"/>
<dbReference type="SMART" id="SM00899">
    <property type="entry name" value="FeoA"/>
    <property type="match status" value="1"/>
</dbReference>
<dbReference type="GO" id="GO:0046914">
    <property type="term" value="F:transition metal ion binding"/>
    <property type="evidence" value="ECO:0007669"/>
    <property type="project" value="InterPro"/>
</dbReference>
<dbReference type="Gene3D" id="2.30.30.90">
    <property type="match status" value="1"/>
</dbReference>
<reference evidence="3" key="1">
    <citation type="submission" date="2018-06" db="EMBL/GenBank/DDBJ databases">
        <authorList>
            <person name="Zhirakovskaya E."/>
        </authorList>
    </citation>
    <scope>NUCLEOTIDE SEQUENCE</scope>
</reference>
<dbReference type="InterPro" id="IPR038157">
    <property type="entry name" value="FeoA_core_dom"/>
</dbReference>
<dbReference type="InterPro" id="IPR008988">
    <property type="entry name" value="Transcriptional_repressor_C"/>
</dbReference>
<dbReference type="InterPro" id="IPR007167">
    <property type="entry name" value="Fe-transptr_FeoA-like"/>
</dbReference>
<protein>
    <recommendedName>
        <fullName evidence="2">Ferrous iron transporter FeoA-like domain-containing protein</fullName>
    </recommendedName>
</protein>
<evidence type="ECO:0000313" key="3">
    <source>
        <dbReference type="EMBL" id="VAW37531.1"/>
    </source>
</evidence>